<keyword evidence="3" id="KW-1185">Reference proteome</keyword>
<keyword evidence="2" id="KW-0378">Hydrolase</keyword>
<dbReference type="InterPro" id="IPR029058">
    <property type="entry name" value="AB_hydrolase_fold"/>
</dbReference>
<accession>A0A917DBU5</accession>
<dbReference type="PRINTS" id="PR00412">
    <property type="entry name" value="EPOXHYDRLASE"/>
</dbReference>
<dbReference type="GO" id="GO:0016787">
    <property type="term" value="F:hydrolase activity"/>
    <property type="evidence" value="ECO:0007669"/>
    <property type="project" value="UniProtKB-KW"/>
</dbReference>
<reference evidence="2" key="1">
    <citation type="journal article" date="2014" name="Int. J. Syst. Evol. Microbiol.">
        <title>Complete genome sequence of Corynebacterium casei LMG S-19264T (=DSM 44701T), isolated from a smear-ripened cheese.</title>
        <authorList>
            <consortium name="US DOE Joint Genome Institute (JGI-PGF)"/>
            <person name="Walter F."/>
            <person name="Albersmeier A."/>
            <person name="Kalinowski J."/>
            <person name="Ruckert C."/>
        </authorList>
    </citation>
    <scope>NUCLEOTIDE SEQUENCE</scope>
    <source>
        <strain evidence="2">CGMCC 1.15152</strain>
    </source>
</reference>
<dbReference type="Gene3D" id="3.40.50.1820">
    <property type="entry name" value="alpha/beta hydrolase"/>
    <property type="match status" value="1"/>
</dbReference>
<dbReference type="EMBL" id="BMHO01000001">
    <property type="protein sequence ID" value="GGD24743.1"/>
    <property type="molecule type" value="Genomic_DNA"/>
</dbReference>
<dbReference type="Pfam" id="PF00561">
    <property type="entry name" value="Abhydrolase_1"/>
    <property type="match status" value="1"/>
</dbReference>
<dbReference type="RefSeq" id="WP_188710362.1">
    <property type="nucleotide sequence ID" value="NZ_BMHO01000001.1"/>
</dbReference>
<protein>
    <submittedName>
        <fullName evidence="2">Alpha/beta hydrolase</fullName>
    </submittedName>
</protein>
<dbReference type="InterPro" id="IPR050266">
    <property type="entry name" value="AB_hydrolase_sf"/>
</dbReference>
<evidence type="ECO:0000313" key="2">
    <source>
        <dbReference type="EMBL" id="GGD24743.1"/>
    </source>
</evidence>
<comment type="caution">
    <text evidence="2">The sequence shown here is derived from an EMBL/GenBank/DDBJ whole genome shotgun (WGS) entry which is preliminary data.</text>
</comment>
<dbReference type="PRINTS" id="PR00111">
    <property type="entry name" value="ABHYDROLASE"/>
</dbReference>
<dbReference type="InterPro" id="IPR000073">
    <property type="entry name" value="AB_hydrolase_1"/>
</dbReference>
<feature type="domain" description="AB hydrolase-1" evidence="1">
    <location>
        <begin position="30"/>
        <end position="128"/>
    </location>
</feature>
<dbReference type="PANTHER" id="PTHR43798:SF33">
    <property type="entry name" value="HYDROLASE, PUTATIVE (AFU_ORTHOLOGUE AFUA_2G14860)-RELATED"/>
    <property type="match status" value="1"/>
</dbReference>
<name>A0A917DBU5_9MICO</name>
<dbReference type="GO" id="GO:0016020">
    <property type="term" value="C:membrane"/>
    <property type="evidence" value="ECO:0007669"/>
    <property type="project" value="TreeGrafter"/>
</dbReference>
<sequence>MSEATPYTRASLPVEGGSLEYGQWGSATAPPIIALHGVTSTHMDWMTFGEIANDRLRVIAPDLRGRGRSSDIDGPWGMPAHARDVVALMDAMGIERGVLVGHSMGGFVAVQTAVLFPDRVSAILLVDGGLPAVEANEGGDALTRIVLDAAQARLDQRFDSPATYLRQLAAQLPEGQTLTPEAEQIARYDLVSTPEGELRVAGSFDAIAEDSVHITGDASDRTLRELTTPTVLVRAGRGLPPREGGLYSPAEVAAWTDRVEALDSVELLEADHGSIIRDPRYVETLVAHAERMIANAASIGD</sequence>
<dbReference type="Proteomes" id="UP000633205">
    <property type="component" value="Unassembled WGS sequence"/>
</dbReference>
<gene>
    <name evidence="2" type="ORF">GCM10010915_00850</name>
</gene>
<reference evidence="2" key="2">
    <citation type="submission" date="2020-09" db="EMBL/GenBank/DDBJ databases">
        <authorList>
            <person name="Sun Q."/>
            <person name="Zhou Y."/>
        </authorList>
    </citation>
    <scope>NUCLEOTIDE SEQUENCE</scope>
    <source>
        <strain evidence="2">CGMCC 1.15152</strain>
    </source>
</reference>
<dbReference type="AlphaFoldDB" id="A0A917DBU5"/>
<evidence type="ECO:0000313" key="3">
    <source>
        <dbReference type="Proteomes" id="UP000633205"/>
    </source>
</evidence>
<dbReference type="InterPro" id="IPR000639">
    <property type="entry name" value="Epox_hydrolase-like"/>
</dbReference>
<dbReference type="PANTHER" id="PTHR43798">
    <property type="entry name" value="MONOACYLGLYCEROL LIPASE"/>
    <property type="match status" value="1"/>
</dbReference>
<evidence type="ECO:0000259" key="1">
    <source>
        <dbReference type="Pfam" id="PF00561"/>
    </source>
</evidence>
<proteinExistence type="predicted"/>
<organism evidence="2 3">
    <name type="scientific">Microbacterium faecale</name>
    <dbReference type="NCBI Taxonomy" id="1804630"/>
    <lineage>
        <taxon>Bacteria</taxon>
        <taxon>Bacillati</taxon>
        <taxon>Actinomycetota</taxon>
        <taxon>Actinomycetes</taxon>
        <taxon>Micrococcales</taxon>
        <taxon>Microbacteriaceae</taxon>
        <taxon>Microbacterium</taxon>
    </lineage>
</organism>
<dbReference type="SUPFAM" id="SSF53474">
    <property type="entry name" value="alpha/beta-Hydrolases"/>
    <property type="match status" value="1"/>
</dbReference>